<dbReference type="GO" id="GO:0006508">
    <property type="term" value="P:proteolysis"/>
    <property type="evidence" value="ECO:0007669"/>
    <property type="project" value="UniProtKB-KW"/>
</dbReference>
<dbReference type="SUPFAM" id="SSF50156">
    <property type="entry name" value="PDZ domain-like"/>
    <property type="match status" value="1"/>
</dbReference>
<evidence type="ECO:0000313" key="2">
    <source>
        <dbReference type="EMBL" id="SFF63170.1"/>
    </source>
</evidence>
<reference evidence="2 3" key="1">
    <citation type="submission" date="2016-10" db="EMBL/GenBank/DDBJ databases">
        <authorList>
            <person name="de Groot N.N."/>
        </authorList>
    </citation>
    <scope>NUCLEOTIDE SEQUENCE [LARGE SCALE GENOMIC DNA]</scope>
    <source>
        <strain evidence="2 3">DSM 23609</strain>
    </source>
</reference>
<accession>A0A1I2KAE0</accession>
<keyword evidence="2" id="KW-0482">Metalloprotease</keyword>
<proteinExistence type="predicted"/>
<dbReference type="RefSeq" id="WP_091535336.1">
    <property type="nucleotide sequence ID" value="NZ_FOOC01000014.1"/>
</dbReference>
<feature type="domain" description="PDZ" evidence="1">
    <location>
        <begin position="488"/>
        <end position="547"/>
    </location>
</feature>
<dbReference type="InterPro" id="IPR027268">
    <property type="entry name" value="Peptidase_M4/M1_CTD_sf"/>
</dbReference>
<dbReference type="Gene3D" id="1.10.390.10">
    <property type="entry name" value="Neutral Protease Domain 2"/>
    <property type="match status" value="1"/>
</dbReference>
<organism evidence="2 3">
    <name type="scientific">Fontimonas thermophila</name>
    <dbReference type="NCBI Taxonomy" id="1076937"/>
    <lineage>
        <taxon>Bacteria</taxon>
        <taxon>Pseudomonadati</taxon>
        <taxon>Pseudomonadota</taxon>
        <taxon>Gammaproteobacteria</taxon>
        <taxon>Nevskiales</taxon>
        <taxon>Nevskiaceae</taxon>
        <taxon>Fontimonas</taxon>
    </lineage>
</organism>
<dbReference type="EMBL" id="FOOC01000014">
    <property type="protein sequence ID" value="SFF63170.1"/>
    <property type="molecule type" value="Genomic_DNA"/>
</dbReference>
<dbReference type="InterPro" id="IPR024191">
    <property type="entry name" value="Peptidase_M61"/>
</dbReference>
<dbReference type="Pfam" id="PF05299">
    <property type="entry name" value="Peptidase_M61"/>
    <property type="match status" value="1"/>
</dbReference>
<dbReference type="OrthoDB" id="9778516at2"/>
<dbReference type="PROSITE" id="PS50106">
    <property type="entry name" value="PDZ"/>
    <property type="match status" value="1"/>
</dbReference>
<dbReference type="SUPFAM" id="SSF55486">
    <property type="entry name" value="Metalloproteases ('zincins'), catalytic domain"/>
    <property type="match status" value="1"/>
</dbReference>
<evidence type="ECO:0000313" key="3">
    <source>
        <dbReference type="Proteomes" id="UP000199771"/>
    </source>
</evidence>
<keyword evidence="3" id="KW-1185">Reference proteome</keyword>
<sequence length="599" mass="66743">MTAVRYCVRPASPREHWFEIDCQLDHPDPQGQRFWLPSWIRGSYLVRDFAKHVIDVRAQDARGPLALERLDKRTLRVAPASGALTLRYRVYAFDVSVRKAYLDLSRGFFNGSALFYCPAGHERAGFALTIERPQDPDCGHWRVATTLRATQIDADGFGCYAAADYEELIDHPVEMGRFVRHDFDVDGIAHALVLSGRCEVDGDRIVRDLARICRVQRELFRQEPARGPEFAQYLFLTHVVASGYGGLEHRSSTALICARTDLPRPGETGVKPGYRAFLGLCSHEYFHLWNVKRITAQRLAESDLGAEAYTADLWHYEGVTSYYDDLFLLRAGLIEAPAYLDLVAENMTRIERTPGARIQTLADASFEAWVKYYQPDENSPNATVSYYVKGALVALCLDLMLRLHAHMTLDDVMRSAWQRWGRTGVPVPEGGLEALAQTVSGLDLRAFFDRALRSTEPLPLAELLAAFGVRAERRAARGSKDAGGRSAEDGPAPAWLGLQLRAQETRVAHVLAGSPAAQAGVHPGDQVVALDGLRVGAANWDSALARLVPGRRYPLHVFRDDELIELDIEPAQAPLDTWTLTLAEADGERLARRKAWLGV</sequence>
<dbReference type="SMART" id="SM00228">
    <property type="entry name" value="PDZ"/>
    <property type="match status" value="1"/>
</dbReference>
<dbReference type="AlphaFoldDB" id="A0A1I2KAE0"/>
<dbReference type="GO" id="GO:0008237">
    <property type="term" value="F:metallopeptidase activity"/>
    <property type="evidence" value="ECO:0007669"/>
    <property type="project" value="UniProtKB-KW"/>
</dbReference>
<evidence type="ECO:0000259" key="1">
    <source>
        <dbReference type="PROSITE" id="PS50106"/>
    </source>
</evidence>
<dbReference type="InterPro" id="IPR036034">
    <property type="entry name" value="PDZ_sf"/>
</dbReference>
<dbReference type="Gene3D" id="2.30.42.10">
    <property type="match status" value="1"/>
</dbReference>
<dbReference type="Proteomes" id="UP000199771">
    <property type="component" value="Unassembled WGS sequence"/>
</dbReference>
<dbReference type="Pfam" id="PF17899">
    <property type="entry name" value="Peptidase_M61_N"/>
    <property type="match status" value="1"/>
</dbReference>
<gene>
    <name evidence="2" type="ORF">SAMN04488120_11444</name>
</gene>
<dbReference type="STRING" id="1076937.SAMN04488120_11444"/>
<protein>
    <submittedName>
        <fullName evidence="2">Predicted metalloprotease, contains C-terminal PDZ domain</fullName>
    </submittedName>
</protein>
<dbReference type="PIRSF" id="PIRSF016493">
    <property type="entry name" value="Glycyl_aminpptds"/>
    <property type="match status" value="1"/>
</dbReference>
<dbReference type="InterPro" id="IPR007963">
    <property type="entry name" value="Peptidase_M61_catalytic"/>
</dbReference>
<name>A0A1I2KAE0_9GAMM</name>
<dbReference type="InterPro" id="IPR001478">
    <property type="entry name" value="PDZ"/>
</dbReference>
<keyword evidence="2" id="KW-0645">Protease</keyword>
<dbReference type="Pfam" id="PF13180">
    <property type="entry name" value="PDZ_2"/>
    <property type="match status" value="1"/>
</dbReference>
<dbReference type="Gene3D" id="2.60.40.3650">
    <property type="match status" value="1"/>
</dbReference>
<keyword evidence="2" id="KW-0378">Hydrolase</keyword>
<dbReference type="InterPro" id="IPR040756">
    <property type="entry name" value="Peptidase_M61_N"/>
</dbReference>